<dbReference type="KEGG" id="msj:MSSAC_3356"/>
<organism evidence="1 2">
    <name type="scientific">Methanosarcina siciliae C2J</name>
    <dbReference type="NCBI Taxonomy" id="1434118"/>
    <lineage>
        <taxon>Archaea</taxon>
        <taxon>Methanobacteriati</taxon>
        <taxon>Methanobacteriota</taxon>
        <taxon>Stenosarchaea group</taxon>
        <taxon>Methanomicrobia</taxon>
        <taxon>Methanosarcinales</taxon>
        <taxon>Methanosarcinaceae</taxon>
        <taxon>Methanosarcina</taxon>
    </lineage>
</organism>
<accession>A0A0E3LDV8</accession>
<reference evidence="1 2" key="1">
    <citation type="submission" date="2014-07" db="EMBL/GenBank/DDBJ databases">
        <title>Methanogenic archaea and the global carbon cycle.</title>
        <authorList>
            <person name="Henriksen J.R."/>
            <person name="Luke J."/>
            <person name="Reinhart S."/>
            <person name="Benedict M.N."/>
            <person name="Youngblut N.D."/>
            <person name="Metcalf M.E."/>
            <person name="Whitaker R.J."/>
            <person name="Metcalf W.W."/>
        </authorList>
    </citation>
    <scope>NUCLEOTIDE SEQUENCE [LARGE SCALE GENOMIC DNA]</scope>
    <source>
        <strain evidence="1 2">C2J</strain>
    </source>
</reference>
<dbReference type="AlphaFoldDB" id="A0A0E3LDV8"/>
<sequence>MHTPQIVVGSVPGKGGKNLNAHSLEIIHHDFRIPLDIIVTNIIDNIFTFYFRFICSNFLIYPGNIDFVMPSRLAGSPETWSIADKNVYIWHFGHHFFSNCSDIISNKCRSASLVDSHSFDVGKSLETINNILFKHFFSAEYDVFFLHISCKGIFKLKIVVIADVTLSMPGIVGASNRTMAYMNDILHGCAYNMFCTTVSASSF</sequence>
<evidence type="ECO:0000313" key="2">
    <source>
        <dbReference type="Proteomes" id="UP000033123"/>
    </source>
</evidence>
<protein>
    <submittedName>
        <fullName evidence="1">Uncharacterized protein</fullName>
    </submittedName>
</protein>
<dbReference type="HOGENOM" id="CLU_1346431_0_0_2"/>
<evidence type="ECO:0000313" key="1">
    <source>
        <dbReference type="EMBL" id="AKB37946.1"/>
    </source>
</evidence>
<gene>
    <name evidence="1" type="ORF">MSSAC_3356</name>
</gene>
<dbReference type="Proteomes" id="UP000033123">
    <property type="component" value="Chromosome"/>
</dbReference>
<dbReference type="EMBL" id="CP009508">
    <property type="protein sequence ID" value="AKB37946.1"/>
    <property type="molecule type" value="Genomic_DNA"/>
</dbReference>
<proteinExistence type="predicted"/>
<name>A0A0E3LDV8_9EURY</name>